<protein>
    <recommendedName>
        <fullName evidence="3">DUF1450 domain-containing protein</fullName>
    </recommendedName>
</protein>
<dbReference type="OrthoDB" id="2972571at2"/>
<evidence type="ECO:0000313" key="1">
    <source>
        <dbReference type="EMBL" id="KHF40004.1"/>
    </source>
</evidence>
<gene>
    <name evidence="1" type="ORF">LQ50_11990</name>
</gene>
<evidence type="ECO:0000313" key="2">
    <source>
        <dbReference type="Proteomes" id="UP000030832"/>
    </source>
</evidence>
<organism evidence="1 2">
    <name type="scientific">Halalkalibacter okhensis</name>
    <dbReference type="NCBI Taxonomy" id="333138"/>
    <lineage>
        <taxon>Bacteria</taxon>
        <taxon>Bacillati</taxon>
        <taxon>Bacillota</taxon>
        <taxon>Bacilli</taxon>
        <taxon>Bacillales</taxon>
        <taxon>Bacillaceae</taxon>
        <taxon>Halalkalibacter</taxon>
    </lineage>
</organism>
<proteinExistence type="predicted"/>
<dbReference type="InterPro" id="IPR009910">
    <property type="entry name" value="DUF1450"/>
</dbReference>
<dbReference type="AlphaFoldDB" id="A0A0B0IIX4"/>
<accession>A0A0B0IIX4</accession>
<evidence type="ECO:0008006" key="3">
    <source>
        <dbReference type="Google" id="ProtNLM"/>
    </source>
</evidence>
<dbReference type="Proteomes" id="UP000030832">
    <property type="component" value="Unassembled WGS sequence"/>
</dbReference>
<dbReference type="eggNOG" id="COG4844">
    <property type="taxonomic scope" value="Bacteria"/>
</dbReference>
<keyword evidence="2" id="KW-1185">Reference proteome</keyword>
<reference evidence="1 2" key="1">
    <citation type="submission" date="2014-09" db="EMBL/GenBank/DDBJ databases">
        <title>Genome sequencing and annotation of Bacillus Okhensis strain Kh10-101T.</title>
        <authorList>
            <person name="Prakash J.S."/>
        </authorList>
    </citation>
    <scope>NUCLEOTIDE SEQUENCE [LARGE SCALE GENOMIC DNA]</scope>
    <source>
        <strain evidence="2">Kh10-101T</strain>
    </source>
</reference>
<dbReference type="EMBL" id="JRJU01000013">
    <property type="protein sequence ID" value="KHF40004.1"/>
    <property type="molecule type" value="Genomic_DNA"/>
</dbReference>
<dbReference type="Pfam" id="PF07293">
    <property type="entry name" value="DUF1450"/>
    <property type="match status" value="1"/>
</dbReference>
<sequence>MRKVYFCKENEFKTKKTYKALKGQYPDVTIKRKGCLGKCKTCKSCPFSLVDGKVFACDTGDELYKKLNKRLYKKSV</sequence>
<name>A0A0B0IIX4_9BACI</name>
<comment type="caution">
    <text evidence="1">The sequence shown here is derived from an EMBL/GenBank/DDBJ whole genome shotgun (WGS) entry which is preliminary data.</text>
</comment>
<dbReference type="RefSeq" id="WP_034629152.1">
    <property type="nucleotide sequence ID" value="NZ_JRJU01000013.1"/>
</dbReference>
<dbReference type="STRING" id="333138.LQ50_11990"/>